<evidence type="ECO:0000313" key="1">
    <source>
        <dbReference type="EMBL" id="KAH3724767.1"/>
    </source>
</evidence>
<keyword evidence="2" id="KW-1185">Reference proteome</keyword>
<dbReference type="AlphaFoldDB" id="A0A9D4HLG2"/>
<name>A0A9D4HLG2_DREPO</name>
<proteinExistence type="predicted"/>
<organism evidence="1 2">
    <name type="scientific">Dreissena polymorpha</name>
    <name type="common">Zebra mussel</name>
    <name type="synonym">Mytilus polymorpha</name>
    <dbReference type="NCBI Taxonomy" id="45954"/>
    <lineage>
        <taxon>Eukaryota</taxon>
        <taxon>Metazoa</taxon>
        <taxon>Spiralia</taxon>
        <taxon>Lophotrochozoa</taxon>
        <taxon>Mollusca</taxon>
        <taxon>Bivalvia</taxon>
        <taxon>Autobranchia</taxon>
        <taxon>Heteroconchia</taxon>
        <taxon>Euheterodonta</taxon>
        <taxon>Imparidentia</taxon>
        <taxon>Neoheterodontei</taxon>
        <taxon>Myida</taxon>
        <taxon>Dreissenoidea</taxon>
        <taxon>Dreissenidae</taxon>
        <taxon>Dreissena</taxon>
    </lineage>
</organism>
<protein>
    <submittedName>
        <fullName evidence="1">Uncharacterized protein</fullName>
    </submittedName>
</protein>
<sequence length="91" mass="10164">MSIPIRLPRHRNLLSLAHDGTVHPLGKKMTMAAVQLSADVYKTKAFRKKLQTLSLNLGEKVPPNNISWHGNDGFFGVIGQVIVPIKRLRLL</sequence>
<dbReference type="EMBL" id="JAIWYP010000012">
    <property type="protein sequence ID" value="KAH3724767.1"/>
    <property type="molecule type" value="Genomic_DNA"/>
</dbReference>
<gene>
    <name evidence="1" type="ORF">DPMN_050591</name>
</gene>
<dbReference type="Proteomes" id="UP000828390">
    <property type="component" value="Unassembled WGS sequence"/>
</dbReference>
<accession>A0A9D4HLG2</accession>
<comment type="caution">
    <text evidence="1">The sequence shown here is derived from an EMBL/GenBank/DDBJ whole genome shotgun (WGS) entry which is preliminary data.</text>
</comment>
<reference evidence="1" key="2">
    <citation type="submission" date="2020-11" db="EMBL/GenBank/DDBJ databases">
        <authorList>
            <person name="McCartney M.A."/>
            <person name="Auch B."/>
            <person name="Kono T."/>
            <person name="Mallez S."/>
            <person name="Becker A."/>
            <person name="Gohl D.M."/>
            <person name="Silverstein K.A.T."/>
            <person name="Koren S."/>
            <person name="Bechman K.B."/>
            <person name="Herman A."/>
            <person name="Abrahante J.E."/>
            <person name="Garbe J."/>
        </authorList>
    </citation>
    <scope>NUCLEOTIDE SEQUENCE</scope>
    <source>
        <strain evidence="1">Duluth1</strain>
        <tissue evidence="1">Whole animal</tissue>
    </source>
</reference>
<reference evidence="1" key="1">
    <citation type="journal article" date="2019" name="bioRxiv">
        <title>The Genome of the Zebra Mussel, Dreissena polymorpha: A Resource for Invasive Species Research.</title>
        <authorList>
            <person name="McCartney M.A."/>
            <person name="Auch B."/>
            <person name="Kono T."/>
            <person name="Mallez S."/>
            <person name="Zhang Y."/>
            <person name="Obille A."/>
            <person name="Becker A."/>
            <person name="Abrahante J.E."/>
            <person name="Garbe J."/>
            <person name="Badalamenti J.P."/>
            <person name="Herman A."/>
            <person name="Mangelson H."/>
            <person name="Liachko I."/>
            <person name="Sullivan S."/>
            <person name="Sone E.D."/>
            <person name="Koren S."/>
            <person name="Silverstein K.A.T."/>
            <person name="Beckman K.B."/>
            <person name="Gohl D.M."/>
        </authorList>
    </citation>
    <scope>NUCLEOTIDE SEQUENCE</scope>
    <source>
        <strain evidence="1">Duluth1</strain>
        <tissue evidence="1">Whole animal</tissue>
    </source>
</reference>
<evidence type="ECO:0000313" key="2">
    <source>
        <dbReference type="Proteomes" id="UP000828390"/>
    </source>
</evidence>